<gene>
    <name evidence="1" type="ORF">DILT_LOCUS4977</name>
</gene>
<accession>A0A3P7NUF3</accession>
<evidence type="ECO:0000313" key="2">
    <source>
        <dbReference type="Proteomes" id="UP000281553"/>
    </source>
</evidence>
<sequence>MSADVLYSPPSQSNWEISTPLGTSLSAPIKKETKSTPSVDTSCLMANQKPSLQSSIYDEILPLSQAESADDHLPPRTSPILRRVSALYRPQYRRRAIYIPVPSQGQSPWSSGRNVSVGKASLPSRNAGTQPVVQAIQQQQPLPEEVLEELALRYTSWNLSRMRDSMPSGSQPPATPVHLPCPPAVLDDPLVREQNVSNVSFFRLRSAGDLCTSALSFATQISTPDLEAAVRRVNGIVAVGASAVSGCVVAAEARRNGLVHGTFVLNYSTIVFFTLSTALMYWEVVTPLLIQVHMVKLDDSPRDPQPQSQAAEGSTHVGIYENDSESMIVQSGQTREVGVGADGAPNAVAPEPPYERSGQGVFSSSLNVRGRTSSKPSRRVNIAYRVRLLPFIPRYCIIRFDRLQLSALFDR</sequence>
<name>A0A3P7NUF3_DIBLA</name>
<reference evidence="1 2" key="1">
    <citation type="submission" date="2018-11" db="EMBL/GenBank/DDBJ databases">
        <authorList>
            <consortium name="Pathogen Informatics"/>
        </authorList>
    </citation>
    <scope>NUCLEOTIDE SEQUENCE [LARGE SCALE GENOMIC DNA]</scope>
</reference>
<keyword evidence="2" id="KW-1185">Reference proteome</keyword>
<dbReference type="EMBL" id="UYRU01046491">
    <property type="protein sequence ID" value="VDN09146.1"/>
    <property type="molecule type" value="Genomic_DNA"/>
</dbReference>
<dbReference type="AlphaFoldDB" id="A0A3P7NUF3"/>
<evidence type="ECO:0000313" key="1">
    <source>
        <dbReference type="EMBL" id="VDN09146.1"/>
    </source>
</evidence>
<protein>
    <submittedName>
        <fullName evidence="1">Uncharacterized protein</fullName>
    </submittedName>
</protein>
<proteinExistence type="predicted"/>
<dbReference type="OrthoDB" id="6286647at2759"/>
<organism evidence="1 2">
    <name type="scientific">Dibothriocephalus latus</name>
    <name type="common">Fish tapeworm</name>
    <name type="synonym">Diphyllobothrium latum</name>
    <dbReference type="NCBI Taxonomy" id="60516"/>
    <lineage>
        <taxon>Eukaryota</taxon>
        <taxon>Metazoa</taxon>
        <taxon>Spiralia</taxon>
        <taxon>Lophotrochozoa</taxon>
        <taxon>Platyhelminthes</taxon>
        <taxon>Cestoda</taxon>
        <taxon>Eucestoda</taxon>
        <taxon>Diphyllobothriidea</taxon>
        <taxon>Diphyllobothriidae</taxon>
        <taxon>Dibothriocephalus</taxon>
    </lineage>
</organism>
<dbReference type="Proteomes" id="UP000281553">
    <property type="component" value="Unassembled WGS sequence"/>
</dbReference>